<protein>
    <submittedName>
        <fullName evidence="2">Uncharacterized protein</fullName>
    </submittedName>
</protein>
<evidence type="ECO:0000313" key="2">
    <source>
        <dbReference type="EMBL" id="KZO90488.1"/>
    </source>
</evidence>
<feature type="compositionally biased region" description="Pro residues" evidence="1">
    <location>
        <begin position="448"/>
        <end position="459"/>
    </location>
</feature>
<evidence type="ECO:0000313" key="3">
    <source>
        <dbReference type="Proteomes" id="UP000076738"/>
    </source>
</evidence>
<gene>
    <name evidence="2" type="ORF">CALVIDRAFT_391554</name>
</gene>
<dbReference type="Proteomes" id="UP000076738">
    <property type="component" value="Unassembled WGS sequence"/>
</dbReference>
<dbReference type="AlphaFoldDB" id="A0A167GF14"/>
<feature type="compositionally biased region" description="Low complexity" evidence="1">
    <location>
        <begin position="349"/>
        <end position="361"/>
    </location>
</feature>
<proteinExistence type="predicted"/>
<name>A0A167GF14_CALVF</name>
<feature type="compositionally biased region" description="Basic and acidic residues" evidence="1">
    <location>
        <begin position="77"/>
        <end position="107"/>
    </location>
</feature>
<dbReference type="OrthoDB" id="10033786at2759"/>
<sequence>MKCSSCKHRWHHRCHTPSLTAQQVNELNIAANSLKARMRELNRDPTASERAGTAHGWKCSNCANGPVETVDLTLSSDDEKPNIKADEARPDLKIDDEKSGMKLEQPDTKPAPATRAASVKPASVTACGARNVMAISDVKGKGKAVECKVEQSWDTAEESSTNMGALASTSSTLTSSIASTSNEVKPEPLGQLNFDVQSLQLSDTSTLSPSASRPASSSRPIARLPNRMASQLVAPDPRPLIDIVEEAASAARSRTKFSKYKKPVDVVDLDDDDVLVSSLSNSGVKLHVNADKMPVELAEQRRLIAPLPRTRLESIASERVRRTSSVDPPSEVERAASYVPAGRSLMASRSTVTRAARKTTTPRPPTAAPTDSDSVLGRIPSGNAEVRDAPPGPERPAASSSPNRASDVPPLSAAEADLMGLEYPETYQSVILDGFSDEDDDDDDESAPIPPAPPIPPPAWRARQWPPHPLLQGMKEPADWNQVKPTPKTSRKGIARQLVVKPKLERIGVPEGFEIGGVPFQCGFIQVVEDWPRRNSPPETNSPEL</sequence>
<feature type="region of interest" description="Disordered" evidence="1">
    <location>
        <begin position="434"/>
        <end position="459"/>
    </location>
</feature>
<accession>A0A167GF14</accession>
<feature type="compositionally biased region" description="Acidic residues" evidence="1">
    <location>
        <begin position="435"/>
        <end position="446"/>
    </location>
</feature>
<organism evidence="2 3">
    <name type="scientific">Calocera viscosa (strain TUFC12733)</name>
    <dbReference type="NCBI Taxonomy" id="1330018"/>
    <lineage>
        <taxon>Eukaryota</taxon>
        <taxon>Fungi</taxon>
        <taxon>Dikarya</taxon>
        <taxon>Basidiomycota</taxon>
        <taxon>Agaricomycotina</taxon>
        <taxon>Dacrymycetes</taxon>
        <taxon>Dacrymycetales</taxon>
        <taxon>Dacrymycetaceae</taxon>
        <taxon>Calocera</taxon>
    </lineage>
</organism>
<feature type="region of interest" description="Disordered" evidence="1">
    <location>
        <begin position="77"/>
        <end position="116"/>
    </location>
</feature>
<feature type="compositionally biased region" description="Low complexity" evidence="1">
    <location>
        <begin position="395"/>
        <end position="406"/>
    </location>
</feature>
<feature type="compositionally biased region" description="Low complexity" evidence="1">
    <location>
        <begin position="203"/>
        <end position="223"/>
    </location>
</feature>
<reference evidence="2 3" key="1">
    <citation type="journal article" date="2016" name="Mol. Biol. Evol.">
        <title>Comparative Genomics of Early-Diverging Mushroom-Forming Fungi Provides Insights into the Origins of Lignocellulose Decay Capabilities.</title>
        <authorList>
            <person name="Nagy L.G."/>
            <person name="Riley R."/>
            <person name="Tritt A."/>
            <person name="Adam C."/>
            <person name="Daum C."/>
            <person name="Floudas D."/>
            <person name="Sun H."/>
            <person name="Yadav J.S."/>
            <person name="Pangilinan J."/>
            <person name="Larsson K.H."/>
            <person name="Matsuura K."/>
            <person name="Barry K."/>
            <person name="Labutti K."/>
            <person name="Kuo R."/>
            <person name="Ohm R.A."/>
            <person name="Bhattacharya S.S."/>
            <person name="Shirouzu T."/>
            <person name="Yoshinaga Y."/>
            <person name="Martin F.M."/>
            <person name="Grigoriev I.V."/>
            <person name="Hibbett D.S."/>
        </authorList>
    </citation>
    <scope>NUCLEOTIDE SEQUENCE [LARGE SCALE GENOMIC DNA]</scope>
    <source>
        <strain evidence="2 3">TUFC12733</strain>
    </source>
</reference>
<evidence type="ECO:0000256" key="1">
    <source>
        <dbReference type="SAM" id="MobiDB-lite"/>
    </source>
</evidence>
<feature type="region of interest" description="Disordered" evidence="1">
    <location>
        <begin position="316"/>
        <end position="410"/>
    </location>
</feature>
<keyword evidence="3" id="KW-1185">Reference proteome</keyword>
<dbReference type="EMBL" id="KV417340">
    <property type="protein sequence ID" value="KZO90488.1"/>
    <property type="molecule type" value="Genomic_DNA"/>
</dbReference>
<feature type="region of interest" description="Disordered" evidence="1">
    <location>
        <begin position="203"/>
        <end position="226"/>
    </location>
</feature>